<dbReference type="PROSITE" id="PS52012">
    <property type="entry name" value="CFEM"/>
    <property type="match status" value="1"/>
</dbReference>
<dbReference type="GO" id="GO:0046872">
    <property type="term" value="F:metal ion binding"/>
    <property type="evidence" value="ECO:0007669"/>
    <property type="project" value="UniProtKB-UniRule"/>
</dbReference>
<comment type="subcellular location">
    <subcellularLocation>
        <location evidence="1">Membrane</location>
        <topology evidence="1">Lipid-anchor</topology>
        <topology evidence="1">GPI-anchor</topology>
    </subcellularLocation>
    <subcellularLocation>
        <location evidence="2">Secreted</location>
    </subcellularLocation>
</comment>
<evidence type="ECO:0000313" key="13">
    <source>
        <dbReference type="Proteomes" id="UP000031186"/>
    </source>
</evidence>
<keyword evidence="7 9" id="KW-1015">Disulfide bond</keyword>
<feature type="chain" id="PRO_5002088088" evidence="10">
    <location>
        <begin position="25"/>
        <end position="108"/>
    </location>
</feature>
<evidence type="ECO:0000256" key="2">
    <source>
        <dbReference type="ARBA" id="ARBA00004613"/>
    </source>
</evidence>
<evidence type="ECO:0000256" key="8">
    <source>
        <dbReference type="ARBA" id="ARBA00023288"/>
    </source>
</evidence>
<sequence length="108" mass="11765">MKLTAVLVAICAAAASAAVAPVRSTPLNPHTSHPFDRYPGCSVDCLKSSFDEAGCAYSDSRCGCIHKRVITKRSKPCLWARCTMDECIKIKNMAMETCDRIEKGLVKI</sequence>
<feature type="domain" description="CFEM" evidence="11">
    <location>
        <begin position="13"/>
        <end position="108"/>
    </location>
</feature>
<keyword evidence="9" id="KW-0479">Metal-binding</keyword>
<evidence type="ECO:0000256" key="1">
    <source>
        <dbReference type="ARBA" id="ARBA00004589"/>
    </source>
</evidence>
<comment type="similarity">
    <text evidence="3">Belongs to the RBT5 family.</text>
</comment>
<keyword evidence="5" id="KW-0472">Membrane</keyword>
<protein>
    <submittedName>
        <fullName evidence="12">Extracellular membrane protein, CFEM domain protein</fullName>
    </submittedName>
</protein>
<keyword evidence="5" id="KW-0336">GPI-anchor</keyword>
<evidence type="ECO:0000256" key="6">
    <source>
        <dbReference type="ARBA" id="ARBA00022729"/>
    </source>
</evidence>
<proteinExistence type="inferred from homology"/>
<keyword evidence="4" id="KW-0964">Secreted</keyword>
<dbReference type="AlphaFoldDB" id="A0A0B4F743"/>
<dbReference type="GO" id="GO:0098552">
    <property type="term" value="C:side of membrane"/>
    <property type="evidence" value="ECO:0007669"/>
    <property type="project" value="UniProtKB-KW"/>
</dbReference>
<dbReference type="Pfam" id="PF05730">
    <property type="entry name" value="CFEM"/>
    <property type="match status" value="1"/>
</dbReference>
<organism evidence="12 13">
    <name type="scientific">Metarhizium anisopliae (strain ARSEF 549)</name>
    <dbReference type="NCBI Taxonomy" id="3151832"/>
    <lineage>
        <taxon>Eukaryota</taxon>
        <taxon>Fungi</taxon>
        <taxon>Dikarya</taxon>
        <taxon>Ascomycota</taxon>
        <taxon>Pezizomycotina</taxon>
        <taxon>Sordariomycetes</taxon>
        <taxon>Hypocreomycetidae</taxon>
        <taxon>Hypocreales</taxon>
        <taxon>Clavicipitaceae</taxon>
        <taxon>Metarhizium</taxon>
    </lineage>
</organism>
<dbReference type="EMBL" id="AZNF01000014">
    <property type="protein sequence ID" value="KID61656.1"/>
    <property type="molecule type" value="Genomic_DNA"/>
</dbReference>
<gene>
    <name evidence="12" type="ORF">MAN_08895</name>
</gene>
<reference evidence="12 13" key="1">
    <citation type="journal article" date="2014" name="Proc. Natl. Acad. Sci. U.S.A.">
        <title>Trajectory and genomic determinants of fungal-pathogen speciation and host adaptation.</title>
        <authorList>
            <person name="Hu X."/>
            <person name="Xiao G."/>
            <person name="Zheng P."/>
            <person name="Shang Y."/>
            <person name="Su Y."/>
            <person name="Zhang X."/>
            <person name="Liu X."/>
            <person name="Zhan S."/>
            <person name="St Leger R.J."/>
            <person name="Wang C."/>
        </authorList>
    </citation>
    <scope>NUCLEOTIDE SEQUENCE [LARGE SCALE GENOMIC DNA]</scope>
    <source>
        <strain evidence="12 13">ARSEF 549</strain>
    </source>
</reference>
<evidence type="ECO:0000256" key="10">
    <source>
        <dbReference type="SAM" id="SignalP"/>
    </source>
</evidence>
<comment type="caution">
    <text evidence="9">Lacks conserved residue(s) required for the propagation of feature annotation.</text>
</comment>
<dbReference type="OrthoDB" id="4939983at2759"/>
<keyword evidence="6 10" id="KW-0732">Signal</keyword>
<feature type="disulfide bond" evidence="9">
    <location>
        <begin position="55"/>
        <end position="62"/>
    </location>
</feature>
<keyword evidence="9" id="KW-0408">Iron</keyword>
<keyword evidence="5" id="KW-0325">Glycoprotein</keyword>
<evidence type="ECO:0000256" key="3">
    <source>
        <dbReference type="ARBA" id="ARBA00010031"/>
    </source>
</evidence>
<name>A0A0B4F743_METAF</name>
<dbReference type="InterPro" id="IPR008427">
    <property type="entry name" value="Extracellular_membr_CFEM_dom"/>
</dbReference>
<comment type="caution">
    <text evidence="12">The sequence shown here is derived from an EMBL/GenBank/DDBJ whole genome shotgun (WGS) entry which is preliminary data.</text>
</comment>
<evidence type="ECO:0000259" key="11">
    <source>
        <dbReference type="PROSITE" id="PS52012"/>
    </source>
</evidence>
<dbReference type="Proteomes" id="UP000031186">
    <property type="component" value="Unassembled WGS sequence"/>
</dbReference>
<evidence type="ECO:0000256" key="5">
    <source>
        <dbReference type="ARBA" id="ARBA00022622"/>
    </source>
</evidence>
<feature type="signal peptide" evidence="10">
    <location>
        <begin position="1"/>
        <end position="24"/>
    </location>
</feature>
<feature type="non-terminal residue" evidence="12">
    <location>
        <position position="1"/>
    </location>
</feature>
<evidence type="ECO:0000256" key="9">
    <source>
        <dbReference type="PROSITE-ProRule" id="PRU01356"/>
    </source>
</evidence>
<evidence type="ECO:0000313" key="12">
    <source>
        <dbReference type="EMBL" id="KID61656.1"/>
    </source>
</evidence>
<evidence type="ECO:0000256" key="7">
    <source>
        <dbReference type="ARBA" id="ARBA00023157"/>
    </source>
</evidence>
<accession>A0A0B4F743</accession>
<feature type="binding site" description="axial binding residue" evidence="9">
    <location>
        <position position="59"/>
    </location>
    <ligand>
        <name>heme</name>
        <dbReference type="ChEBI" id="CHEBI:30413"/>
    </ligand>
    <ligandPart>
        <name>Fe</name>
        <dbReference type="ChEBI" id="CHEBI:18248"/>
    </ligandPart>
</feature>
<evidence type="ECO:0000256" key="4">
    <source>
        <dbReference type="ARBA" id="ARBA00022525"/>
    </source>
</evidence>
<dbReference type="VEuPathDB" id="FungiDB:MAN_08895"/>
<dbReference type="GO" id="GO:0005576">
    <property type="term" value="C:extracellular region"/>
    <property type="evidence" value="ECO:0007669"/>
    <property type="project" value="UniProtKB-SubCell"/>
</dbReference>
<keyword evidence="8" id="KW-0449">Lipoprotein</keyword>
<dbReference type="HOGENOM" id="CLU_2237220_0_0_1"/>
<keyword evidence="13" id="KW-1185">Reference proteome</keyword>
<keyword evidence="9" id="KW-0349">Heme</keyword>